<name>A0A7W4LIL9_9GAMM</name>
<gene>
    <name evidence="5" type="ORF">H3H51_02570</name>
</gene>
<reference evidence="5 6" key="1">
    <citation type="submission" date="2020-08" db="EMBL/GenBank/DDBJ databases">
        <authorList>
            <person name="Kim C.M."/>
        </authorList>
    </citation>
    <scope>NUCLEOTIDE SEQUENCE [LARGE SCALE GENOMIC DNA]</scope>
    <source>
        <strain evidence="5 6">UL070</strain>
    </source>
</reference>
<comment type="similarity">
    <text evidence="1">Belongs to the bacterial solute-binding protein 3 family.</text>
</comment>
<accession>A0A7W4LIL9</accession>
<dbReference type="PANTHER" id="PTHR35936">
    <property type="entry name" value="MEMBRANE-BOUND LYTIC MUREIN TRANSGLYCOSYLASE F"/>
    <property type="match status" value="1"/>
</dbReference>
<dbReference type="PANTHER" id="PTHR35936:SF25">
    <property type="entry name" value="ABC TRANSPORTER SUBSTRATE-BINDING PROTEIN"/>
    <property type="match status" value="1"/>
</dbReference>
<dbReference type="SMART" id="SM00062">
    <property type="entry name" value="PBPb"/>
    <property type="match status" value="1"/>
</dbReference>
<dbReference type="Proteomes" id="UP000542720">
    <property type="component" value="Unassembled WGS sequence"/>
</dbReference>
<evidence type="ECO:0000259" key="4">
    <source>
        <dbReference type="SMART" id="SM00062"/>
    </source>
</evidence>
<organism evidence="5 6">
    <name type="scientific">Aquipseudomonas ullengensis</name>
    <dbReference type="NCBI Taxonomy" id="2759166"/>
    <lineage>
        <taxon>Bacteria</taxon>
        <taxon>Pseudomonadati</taxon>
        <taxon>Pseudomonadota</taxon>
        <taxon>Gammaproteobacteria</taxon>
        <taxon>Pseudomonadales</taxon>
        <taxon>Pseudomonadaceae</taxon>
        <taxon>Aquipseudomonas</taxon>
    </lineage>
</organism>
<protein>
    <submittedName>
        <fullName evidence="5">Amino acid ABC transporter substrate-binding protein</fullName>
    </submittedName>
</protein>
<sequence length="248" mass="28191">MKAMHIIALTAALLLSGSLHAELVRMSADSWPPFTDKRLPNNGLAVDLVNTALQRAGYTTEYIEAPWARVLHGLQQGDYDLVVSAWYSEERTRFGQFSAPYLINRVRFLQHRRTAIDYQSLADLRPYDIAVVRGYSYSQAFDQDASLRKVPVLEFAMGARMLAAGRVQLALEDELVAQHYLNRELAEVKDSLTFLPQPLSENGLHILVRLSHPRHQQIVDDFNRAIVQMRADGTYAQIYQRHGLQAQE</sequence>
<evidence type="ECO:0000256" key="3">
    <source>
        <dbReference type="SAM" id="SignalP"/>
    </source>
</evidence>
<dbReference type="Pfam" id="PF00497">
    <property type="entry name" value="SBP_bac_3"/>
    <property type="match status" value="1"/>
</dbReference>
<evidence type="ECO:0000313" key="5">
    <source>
        <dbReference type="EMBL" id="MBB2493885.1"/>
    </source>
</evidence>
<dbReference type="AlphaFoldDB" id="A0A7W4LIL9"/>
<evidence type="ECO:0000313" key="6">
    <source>
        <dbReference type="Proteomes" id="UP000542720"/>
    </source>
</evidence>
<evidence type="ECO:0000256" key="1">
    <source>
        <dbReference type="ARBA" id="ARBA00010333"/>
    </source>
</evidence>
<keyword evidence="6" id="KW-1185">Reference proteome</keyword>
<feature type="signal peptide" evidence="3">
    <location>
        <begin position="1"/>
        <end position="21"/>
    </location>
</feature>
<comment type="caution">
    <text evidence="5">The sequence shown here is derived from an EMBL/GenBank/DDBJ whole genome shotgun (WGS) entry which is preliminary data.</text>
</comment>
<feature type="domain" description="Solute-binding protein family 3/N-terminal" evidence="4">
    <location>
        <begin position="23"/>
        <end position="246"/>
    </location>
</feature>
<evidence type="ECO:0000256" key="2">
    <source>
        <dbReference type="ARBA" id="ARBA00022729"/>
    </source>
</evidence>
<keyword evidence="2 3" id="KW-0732">Signal</keyword>
<dbReference type="InterPro" id="IPR001638">
    <property type="entry name" value="Solute-binding_3/MltF_N"/>
</dbReference>
<feature type="chain" id="PRO_5031230506" evidence="3">
    <location>
        <begin position="22"/>
        <end position="248"/>
    </location>
</feature>
<dbReference type="Gene3D" id="3.40.190.10">
    <property type="entry name" value="Periplasmic binding protein-like II"/>
    <property type="match status" value="2"/>
</dbReference>
<dbReference type="SUPFAM" id="SSF53850">
    <property type="entry name" value="Periplasmic binding protein-like II"/>
    <property type="match status" value="1"/>
</dbReference>
<proteinExistence type="inferred from homology"/>
<dbReference type="EMBL" id="JACJUD010000001">
    <property type="protein sequence ID" value="MBB2493885.1"/>
    <property type="molecule type" value="Genomic_DNA"/>
</dbReference>
<dbReference type="RefSeq" id="WP_183087447.1">
    <property type="nucleotide sequence ID" value="NZ_JACJUD010000001.1"/>
</dbReference>